<sequence>MVFQMLRVISGVLFVVGMVAGQALPLPYGPTAVPLAAAAQAAALGYNPALGGIPPAAYPLAPGVRPPFPGLPVPGVARVPAVPGVNPYYNYNGVGGPVVPILTYSNEVPTGTGTYAFSFSTGDGKQAQESGFLKDAYIDNNGEPQGTQVVQGSYAYIAPDGTPIQVSYVADENGKKFSA</sequence>
<evidence type="ECO:0000256" key="1">
    <source>
        <dbReference type="ARBA" id="ARBA00022460"/>
    </source>
</evidence>
<reference evidence="5" key="1">
    <citation type="submission" date="2020-11" db="EMBL/GenBank/DDBJ databases">
        <authorList>
            <person name="Whiteford S."/>
        </authorList>
    </citation>
    <scope>NUCLEOTIDE SEQUENCE</scope>
</reference>
<evidence type="ECO:0000313" key="6">
    <source>
        <dbReference type="Proteomes" id="UP000653454"/>
    </source>
</evidence>
<accession>A0A8S4FJW0</accession>
<keyword evidence="1 3" id="KW-0193">Cuticle</keyword>
<gene>
    <name evidence="5" type="ORF">PLXY2_LOCUS8836</name>
</gene>
<dbReference type="PRINTS" id="PR00947">
    <property type="entry name" value="CUTICLE"/>
</dbReference>
<evidence type="ECO:0000313" key="5">
    <source>
        <dbReference type="EMBL" id="CAG9127115.1"/>
    </source>
</evidence>
<dbReference type="Proteomes" id="UP000653454">
    <property type="component" value="Unassembled WGS sequence"/>
</dbReference>
<evidence type="ECO:0000256" key="2">
    <source>
        <dbReference type="ARBA" id="ARBA00022729"/>
    </source>
</evidence>
<keyword evidence="2 4" id="KW-0732">Signal</keyword>
<dbReference type="GO" id="GO:0062129">
    <property type="term" value="C:chitin-based extracellular matrix"/>
    <property type="evidence" value="ECO:0007669"/>
    <property type="project" value="TreeGrafter"/>
</dbReference>
<dbReference type="PROSITE" id="PS51155">
    <property type="entry name" value="CHIT_BIND_RR_2"/>
    <property type="match status" value="1"/>
</dbReference>
<feature type="chain" id="PRO_5035796420" evidence="4">
    <location>
        <begin position="22"/>
        <end position="179"/>
    </location>
</feature>
<evidence type="ECO:0000256" key="4">
    <source>
        <dbReference type="SAM" id="SignalP"/>
    </source>
</evidence>
<name>A0A8S4FJW0_PLUXY</name>
<dbReference type="InterPro" id="IPR050468">
    <property type="entry name" value="Cuticle_Struct_Prot"/>
</dbReference>
<dbReference type="EMBL" id="CAJHNJ030000033">
    <property type="protein sequence ID" value="CAG9127115.1"/>
    <property type="molecule type" value="Genomic_DNA"/>
</dbReference>
<dbReference type="Pfam" id="PF00379">
    <property type="entry name" value="Chitin_bind_4"/>
    <property type="match status" value="1"/>
</dbReference>
<organism evidence="5 6">
    <name type="scientific">Plutella xylostella</name>
    <name type="common">Diamondback moth</name>
    <name type="synonym">Plutella maculipennis</name>
    <dbReference type="NCBI Taxonomy" id="51655"/>
    <lineage>
        <taxon>Eukaryota</taxon>
        <taxon>Metazoa</taxon>
        <taxon>Ecdysozoa</taxon>
        <taxon>Arthropoda</taxon>
        <taxon>Hexapoda</taxon>
        <taxon>Insecta</taxon>
        <taxon>Pterygota</taxon>
        <taxon>Neoptera</taxon>
        <taxon>Endopterygota</taxon>
        <taxon>Lepidoptera</taxon>
        <taxon>Glossata</taxon>
        <taxon>Ditrysia</taxon>
        <taxon>Yponomeutoidea</taxon>
        <taxon>Plutellidae</taxon>
        <taxon>Plutella</taxon>
    </lineage>
</organism>
<dbReference type="PANTHER" id="PTHR10380">
    <property type="entry name" value="CUTICLE PROTEIN"/>
    <property type="match status" value="1"/>
</dbReference>
<comment type="caution">
    <text evidence="5">The sequence shown here is derived from an EMBL/GenBank/DDBJ whole genome shotgun (WGS) entry which is preliminary data.</text>
</comment>
<feature type="signal peptide" evidence="4">
    <location>
        <begin position="1"/>
        <end position="21"/>
    </location>
</feature>
<dbReference type="AlphaFoldDB" id="A0A8S4FJW0"/>
<keyword evidence="6" id="KW-1185">Reference proteome</keyword>
<dbReference type="PANTHER" id="PTHR10380:SF173">
    <property type="entry name" value="CUTICULAR PROTEIN 47EF, ISOFORM C-RELATED"/>
    <property type="match status" value="1"/>
</dbReference>
<protein>
    <submittedName>
        <fullName evidence="5">(diamondback moth) hypothetical protein</fullName>
    </submittedName>
</protein>
<dbReference type="GO" id="GO:0008010">
    <property type="term" value="F:structural constituent of chitin-based larval cuticle"/>
    <property type="evidence" value="ECO:0007669"/>
    <property type="project" value="TreeGrafter"/>
</dbReference>
<evidence type="ECO:0000256" key="3">
    <source>
        <dbReference type="PROSITE-ProRule" id="PRU00497"/>
    </source>
</evidence>
<proteinExistence type="predicted"/>
<dbReference type="InterPro" id="IPR000618">
    <property type="entry name" value="Insect_cuticle"/>
</dbReference>